<proteinExistence type="predicted"/>
<dbReference type="AlphaFoldDB" id="A0A7X1TFZ1"/>
<dbReference type="Pfam" id="PF00717">
    <property type="entry name" value="Peptidase_S24"/>
    <property type="match status" value="1"/>
</dbReference>
<dbReference type="InterPro" id="IPR015927">
    <property type="entry name" value="Peptidase_S24_S26A/B/C"/>
</dbReference>
<keyword evidence="3" id="KW-0804">Transcription</keyword>
<evidence type="ECO:0000313" key="6">
    <source>
        <dbReference type="EMBL" id="MPW17910.1"/>
    </source>
</evidence>
<keyword evidence="1" id="KW-0805">Transcription regulation</keyword>
<keyword evidence="2" id="KW-0238">DNA-binding</keyword>
<gene>
    <name evidence="6" type="ORF">GCT13_13420</name>
</gene>
<dbReference type="Gene3D" id="2.10.109.10">
    <property type="entry name" value="Umud Fragment, subunit A"/>
    <property type="match status" value="1"/>
</dbReference>
<evidence type="ECO:0000256" key="3">
    <source>
        <dbReference type="ARBA" id="ARBA00023163"/>
    </source>
</evidence>
<feature type="region of interest" description="Disordered" evidence="4">
    <location>
        <begin position="82"/>
        <end position="124"/>
    </location>
</feature>
<dbReference type="RefSeq" id="WP_152758687.1">
    <property type="nucleotide sequence ID" value="NZ_WHNP01000010.1"/>
</dbReference>
<comment type="caution">
    <text evidence="6">The sequence shown here is derived from an EMBL/GenBank/DDBJ whole genome shotgun (WGS) entry which is preliminary data.</text>
</comment>
<evidence type="ECO:0000313" key="7">
    <source>
        <dbReference type="Proteomes" id="UP000484381"/>
    </source>
</evidence>
<dbReference type="GO" id="GO:0003677">
    <property type="term" value="F:DNA binding"/>
    <property type="evidence" value="ECO:0007669"/>
    <property type="project" value="UniProtKB-KW"/>
</dbReference>
<dbReference type="InterPro" id="IPR036286">
    <property type="entry name" value="LexA/Signal_pep-like_sf"/>
</dbReference>
<evidence type="ECO:0000259" key="5">
    <source>
        <dbReference type="Pfam" id="PF00717"/>
    </source>
</evidence>
<dbReference type="CDD" id="cd06529">
    <property type="entry name" value="S24_LexA-like"/>
    <property type="match status" value="1"/>
</dbReference>
<protein>
    <recommendedName>
        <fullName evidence="5">Peptidase S24/S26A/S26B/S26C domain-containing protein</fullName>
    </recommendedName>
</protein>
<dbReference type="Proteomes" id="UP000484381">
    <property type="component" value="Unassembled WGS sequence"/>
</dbReference>
<dbReference type="PANTHER" id="PTHR40661">
    <property type="match status" value="1"/>
</dbReference>
<accession>A0A7X1TFZ1</accession>
<evidence type="ECO:0000256" key="2">
    <source>
        <dbReference type="ARBA" id="ARBA00023125"/>
    </source>
</evidence>
<dbReference type="InterPro" id="IPR039418">
    <property type="entry name" value="LexA-like"/>
</dbReference>
<organism evidence="6 7">
    <name type="scientific">Paraburkholderia franconis</name>
    <dbReference type="NCBI Taxonomy" id="2654983"/>
    <lineage>
        <taxon>Bacteria</taxon>
        <taxon>Pseudomonadati</taxon>
        <taxon>Pseudomonadota</taxon>
        <taxon>Betaproteobacteria</taxon>
        <taxon>Burkholderiales</taxon>
        <taxon>Burkholderiaceae</taxon>
        <taxon>Paraburkholderia</taxon>
    </lineage>
</organism>
<evidence type="ECO:0000256" key="1">
    <source>
        <dbReference type="ARBA" id="ARBA00023015"/>
    </source>
</evidence>
<dbReference type="EMBL" id="WHNP01000010">
    <property type="protein sequence ID" value="MPW17910.1"/>
    <property type="molecule type" value="Genomic_DNA"/>
</dbReference>
<feature type="domain" description="Peptidase S24/S26A/S26B/S26C" evidence="5">
    <location>
        <begin position="155"/>
        <end position="279"/>
    </location>
</feature>
<reference evidence="6 7" key="1">
    <citation type="submission" date="2019-10" db="EMBL/GenBank/DDBJ databases">
        <title>Paraburkholderia sp. isolated from nodules of Mimosa pudica from Brazilian Atlantic Forest soils.</title>
        <authorList>
            <person name="Paulitsch F."/>
            <person name="Hungria M."/>
            <person name="Dall'Agnol R."/>
        </authorList>
    </citation>
    <scope>NUCLEOTIDE SEQUENCE [LARGE SCALE GENOMIC DNA]</scope>
    <source>
        <strain evidence="6 7">CNPSo 3157</strain>
    </source>
</reference>
<sequence>MDKYERRRLRLIEIRDALCNGATSALAKRIGKSDSYVSRMLWPEGREGRKRIGEDMVDMIDNAFGWSPGSFESETPIRDLWDLGPNVKSGSTPRKRGQIGESITKPLHNTDKRKASNGASLRDGRSSVSARPILAWDDASELGEEYVLIPRLEVKASAGNGRVAWHVDEKGQKQAFRKAWCTRLGIKPEQAATIVAEGSSMEPRVRDGDSLVVDYRATDLISGKVYVLSFQGEVYVKRVFKKPNGGLTIRSDNPDKAMYPDMDIDPNDFPNLQIIALVVAVSGAI</sequence>
<dbReference type="SUPFAM" id="SSF51306">
    <property type="entry name" value="LexA/Signal peptidase"/>
    <property type="match status" value="1"/>
</dbReference>
<keyword evidence="7" id="KW-1185">Reference proteome</keyword>
<evidence type="ECO:0000256" key="4">
    <source>
        <dbReference type="SAM" id="MobiDB-lite"/>
    </source>
</evidence>
<name>A0A7X1TFZ1_9BURK</name>
<dbReference type="PANTHER" id="PTHR40661:SF3">
    <property type="entry name" value="FELS-1 PROPHAGE TRANSCRIPTIONAL REGULATOR"/>
    <property type="match status" value="1"/>
</dbReference>